<proteinExistence type="predicted"/>
<accession>K1RJZ0</accession>
<dbReference type="EMBL" id="AJWY01013817">
    <property type="protein sequence ID" value="EKC45738.1"/>
    <property type="molecule type" value="Genomic_DNA"/>
</dbReference>
<comment type="caution">
    <text evidence="1">The sequence shown here is derived from an EMBL/GenBank/DDBJ whole genome shotgun (WGS) entry which is preliminary data.</text>
</comment>
<gene>
    <name evidence="1" type="ORF">LEA_20111</name>
</gene>
<protein>
    <submittedName>
        <fullName evidence="1">Uncharacterized protein</fullName>
    </submittedName>
</protein>
<reference evidence="1" key="1">
    <citation type="journal article" date="2013" name="Environ. Microbiol.">
        <title>Microbiota from the distal guts of lean and obese adolescents exhibit partial functional redundancy besides clear differences in community structure.</title>
        <authorList>
            <person name="Ferrer M."/>
            <person name="Ruiz A."/>
            <person name="Lanza F."/>
            <person name="Haange S.B."/>
            <person name="Oberbach A."/>
            <person name="Till H."/>
            <person name="Bargiela R."/>
            <person name="Campoy C."/>
            <person name="Segura M.T."/>
            <person name="Richter M."/>
            <person name="von Bergen M."/>
            <person name="Seifert J."/>
            <person name="Suarez A."/>
        </authorList>
    </citation>
    <scope>NUCLEOTIDE SEQUENCE</scope>
</reference>
<evidence type="ECO:0000313" key="1">
    <source>
        <dbReference type="EMBL" id="EKC45738.1"/>
    </source>
</evidence>
<organism evidence="1">
    <name type="scientific">human gut metagenome</name>
    <dbReference type="NCBI Taxonomy" id="408170"/>
    <lineage>
        <taxon>unclassified sequences</taxon>
        <taxon>metagenomes</taxon>
        <taxon>organismal metagenomes</taxon>
    </lineage>
</organism>
<dbReference type="AlphaFoldDB" id="K1RJZ0"/>
<feature type="non-terminal residue" evidence="1">
    <location>
        <position position="81"/>
    </location>
</feature>
<sequence length="81" mass="9018">MKKSAMKIIGLLFGLYLGSIMSVQAQDLSKDATSIITDSRTEVLCKSMTQSIEKESRTILILNRKGLNAAHFVCECDMFRS</sequence>
<name>K1RJZ0_9ZZZZ</name>